<feature type="domain" description="DNA mismatch repair proteins mutS family" evidence="6">
    <location>
        <begin position="246"/>
        <end position="435"/>
    </location>
</feature>
<evidence type="ECO:0000259" key="6">
    <source>
        <dbReference type="SMART" id="SM00534"/>
    </source>
</evidence>
<dbReference type="InterPro" id="IPR036187">
    <property type="entry name" value="DNA_mismatch_repair_MutS_sf"/>
</dbReference>
<dbReference type="GO" id="GO:0006298">
    <property type="term" value="P:mismatch repair"/>
    <property type="evidence" value="ECO:0007669"/>
    <property type="project" value="InterPro"/>
</dbReference>
<evidence type="ECO:0000313" key="7">
    <source>
        <dbReference type="EMBL" id="GMI41776.1"/>
    </source>
</evidence>
<accession>A0A9W7GD15</accession>
<dbReference type="GO" id="GO:0140664">
    <property type="term" value="F:ATP-dependent DNA damage sensor activity"/>
    <property type="evidence" value="ECO:0007669"/>
    <property type="project" value="InterPro"/>
</dbReference>
<evidence type="ECO:0000256" key="1">
    <source>
        <dbReference type="ARBA" id="ARBA00022741"/>
    </source>
</evidence>
<proteinExistence type="predicted"/>
<evidence type="ECO:0000256" key="2">
    <source>
        <dbReference type="ARBA" id="ARBA00022840"/>
    </source>
</evidence>
<organism evidence="7 8">
    <name type="scientific">Triparma columacea</name>
    <dbReference type="NCBI Taxonomy" id="722753"/>
    <lineage>
        <taxon>Eukaryota</taxon>
        <taxon>Sar</taxon>
        <taxon>Stramenopiles</taxon>
        <taxon>Ochrophyta</taxon>
        <taxon>Bolidophyceae</taxon>
        <taxon>Parmales</taxon>
        <taxon>Triparmaceae</taxon>
        <taxon>Triparma</taxon>
    </lineage>
</organism>
<dbReference type="PANTHER" id="PTHR11361">
    <property type="entry name" value="DNA MISMATCH REPAIR PROTEIN MUTS FAMILY MEMBER"/>
    <property type="match status" value="1"/>
</dbReference>
<dbReference type="InterPro" id="IPR027417">
    <property type="entry name" value="P-loop_NTPase"/>
</dbReference>
<dbReference type="InterPro" id="IPR000432">
    <property type="entry name" value="DNA_mismatch_repair_MutS_C"/>
</dbReference>
<evidence type="ECO:0000256" key="5">
    <source>
        <dbReference type="SAM" id="MobiDB-lite"/>
    </source>
</evidence>
<dbReference type="GO" id="GO:0005524">
    <property type="term" value="F:ATP binding"/>
    <property type="evidence" value="ECO:0007669"/>
    <property type="project" value="UniProtKB-KW"/>
</dbReference>
<keyword evidence="1" id="KW-0547">Nucleotide-binding</keyword>
<comment type="caution">
    <text evidence="7">The sequence shown here is derived from an EMBL/GenBank/DDBJ whole genome shotgun (WGS) entry which is preliminary data.</text>
</comment>
<feature type="region of interest" description="Disordered" evidence="5">
    <location>
        <begin position="632"/>
        <end position="683"/>
    </location>
</feature>
<dbReference type="Pfam" id="PF00488">
    <property type="entry name" value="MutS_V"/>
    <property type="match status" value="1"/>
</dbReference>
<dbReference type="Proteomes" id="UP001165065">
    <property type="component" value="Unassembled WGS sequence"/>
</dbReference>
<gene>
    <name evidence="7" type="ORF">TrCOL_g9127</name>
</gene>
<dbReference type="Gene3D" id="3.40.50.300">
    <property type="entry name" value="P-loop containing nucleotide triphosphate hydrolases"/>
    <property type="match status" value="1"/>
</dbReference>
<reference evidence="8" key="1">
    <citation type="journal article" date="2023" name="Commun. Biol.">
        <title>Genome analysis of Parmales, the sister group of diatoms, reveals the evolutionary specialization of diatoms from phago-mixotrophs to photoautotrophs.</title>
        <authorList>
            <person name="Ban H."/>
            <person name="Sato S."/>
            <person name="Yoshikawa S."/>
            <person name="Yamada K."/>
            <person name="Nakamura Y."/>
            <person name="Ichinomiya M."/>
            <person name="Sato N."/>
            <person name="Blanc-Mathieu R."/>
            <person name="Endo H."/>
            <person name="Kuwata A."/>
            <person name="Ogata H."/>
        </authorList>
    </citation>
    <scope>NUCLEOTIDE SEQUENCE [LARGE SCALE GENOMIC DNA]</scope>
</reference>
<keyword evidence="2" id="KW-0067">ATP-binding</keyword>
<dbReference type="SUPFAM" id="SSF52540">
    <property type="entry name" value="P-loop containing nucleoside triphosphate hydrolases"/>
    <property type="match status" value="1"/>
</dbReference>
<name>A0A9W7GD15_9STRA</name>
<feature type="coiled-coil region" evidence="4">
    <location>
        <begin position="447"/>
        <end position="474"/>
    </location>
</feature>
<feature type="compositionally biased region" description="Basic and acidic residues" evidence="5">
    <location>
        <begin position="660"/>
        <end position="676"/>
    </location>
</feature>
<evidence type="ECO:0000313" key="8">
    <source>
        <dbReference type="Proteomes" id="UP001165065"/>
    </source>
</evidence>
<dbReference type="SUPFAM" id="SSF48334">
    <property type="entry name" value="DNA repair protein MutS, domain III"/>
    <property type="match status" value="1"/>
</dbReference>
<dbReference type="AlphaFoldDB" id="A0A9W7GD15"/>
<dbReference type="GO" id="GO:0030983">
    <property type="term" value="F:mismatched DNA binding"/>
    <property type="evidence" value="ECO:0007669"/>
    <property type="project" value="InterPro"/>
</dbReference>
<protein>
    <recommendedName>
        <fullName evidence="6">DNA mismatch repair proteins mutS family domain-containing protein</fullName>
    </recommendedName>
</protein>
<keyword evidence="3" id="KW-0238">DNA-binding</keyword>
<dbReference type="EMBL" id="BRYA01000157">
    <property type="protein sequence ID" value="GMI41776.1"/>
    <property type="molecule type" value="Genomic_DNA"/>
</dbReference>
<keyword evidence="8" id="KW-1185">Reference proteome</keyword>
<dbReference type="InterPro" id="IPR045076">
    <property type="entry name" value="MutS"/>
</dbReference>
<feature type="compositionally biased region" description="Basic and acidic residues" evidence="5">
    <location>
        <begin position="643"/>
        <end position="652"/>
    </location>
</feature>
<evidence type="ECO:0000256" key="4">
    <source>
        <dbReference type="SAM" id="Coils"/>
    </source>
</evidence>
<dbReference type="OrthoDB" id="1924787at2759"/>
<dbReference type="SMART" id="SM00534">
    <property type="entry name" value="MUTSac"/>
    <property type="match status" value="1"/>
</dbReference>
<keyword evidence="4" id="KW-0175">Coiled coil</keyword>
<sequence length="683" mass="74258">MLKMVSSISDFCEYLTTSHTLLPDVRSEYIDSSSESTISSLSTTIISRVTSTLIPSTPGSPLPPSLRYNLNPKLYPALNKLHNTARQMNSKMDQIASRYSTSSYNSSELFKVLGTYVLEVKPGDAKKVGRTKGRSRTGKHVYVEPRDIGVVRDKLRDVEDEIDELEASITRSLFTSVMDARSSLINALSYIKALDLLIALSNIPGKLPDIVNEGVIEAEGYLHPLLKSEGVRVDLKLKGKEDRGGNIGLTISGSNGGGKTVALKSFGLLALSPRFGFPCDVSSNKLKVGWWDVHTCIGDGSGIGEGSTMEWRLRRYRDILNPIGGEGESFTKSKLVVIDELGTGTSQDEGYAVGRTVMEGLVNATDRTTGFVVTTHNDDLKVFSHSHPDISSASTRGTTRKLNYGVWGTSEGLEAVEREGGWGDGFVERVKDLLEEGRGRGGGGGGIDELEGVKRKFEEEVSRLEEVKERLDERERWIEAAGDKVTKAAGEWEKGLGKWERKLDNIVRRVGECSEEEKLVILGDTVRDLRVARKRIISVREGVGEGGVKALSPTGDMLGKGTMVIILGGTYEGEIGSVVEEEGGGGGVMVRLAMSEVLGEDMVEVVPRVMLGVWGEGRGGRERGGGVEERIRMIGSGGGSKIEGGKEEEKENWKKKKKKGFESARQRKAAKAREAAKANAKKK</sequence>
<evidence type="ECO:0000256" key="3">
    <source>
        <dbReference type="ARBA" id="ARBA00023125"/>
    </source>
</evidence>